<dbReference type="RefSeq" id="WP_183983878.1">
    <property type="nucleotide sequence ID" value="NZ_JACHHG010000001.1"/>
</dbReference>
<evidence type="ECO:0000313" key="1">
    <source>
        <dbReference type="EMBL" id="MBB6096951.1"/>
    </source>
</evidence>
<sequence length="128" mass="14288">MTLPPARPLKLRYLPEAQAMALLTFYGLEPSALEAQVQKMIVRRDLEGLLEAFGNSVWHLSLRRRLYRERRPYCALRAEVRDSAAGLEAVGPEFDLFGHCLWAERSACLPALVLLRSPENGVAGLALA</sequence>
<proteinExistence type="predicted"/>
<keyword evidence="2" id="KW-1185">Reference proteome</keyword>
<organism evidence="1 2">
    <name type="scientific">Deinobacterium chartae</name>
    <dbReference type="NCBI Taxonomy" id="521158"/>
    <lineage>
        <taxon>Bacteria</taxon>
        <taxon>Thermotogati</taxon>
        <taxon>Deinococcota</taxon>
        <taxon>Deinococci</taxon>
        <taxon>Deinococcales</taxon>
        <taxon>Deinococcaceae</taxon>
        <taxon>Deinobacterium</taxon>
    </lineage>
</organism>
<dbReference type="EMBL" id="JACHHG010000001">
    <property type="protein sequence ID" value="MBB6096951.1"/>
    <property type="molecule type" value="Genomic_DNA"/>
</dbReference>
<dbReference type="AlphaFoldDB" id="A0A841HU41"/>
<accession>A0A841HU41</accession>
<dbReference type="Proteomes" id="UP000569951">
    <property type="component" value="Unassembled WGS sequence"/>
</dbReference>
<gene>
    <name evidence="1" type="ORF">HNR42_000363</name>
</gene>
<reference evidence="1 2" key="1">
    <citation type="submission" date="2020-08" db="EMBL/GenBank/DDBJ databases">
        <title>Genomic Encyclopedia of Type Strains, Phase IV (KMG-IV): sequencing the most valuable type-strain genomes for metagenomic binning, comparative biology and taxonomic classification.</title>
        <authorList>
            <person name="Goeker M."/>
        </authorList>
    </citation>
    <scope>NUCLEOTIDE SEQUENCE [LARGE SCALE GENOMIC DNA]</scope>
    <source>
        <strain evidence="1 2">DSM 21458</strain>
    </source>
</reference>
<evidence type="ECO:0000313" key="2">
    <source>
        <dbReference type="Proteomes" id="UP000569951"/>
    </source>
</evidence>
<protein>
    <submittedName>
        <fullName evidence="1">Uncharacterized protein</fullName>
    </submittedName>
</protein>
<name>A0A841HU41_9DEIO</name>
<comment type="caution">
    <text evidence="1">The sequence shown here is derived from an EMBL/GenBank/DDBJ whole genome shotgun (WGS) entry which is preliminary data.</text>
</comment>